<comment type="caution">
    <text evidence="2">The sequence shown here is derived from an EMBL/GenBank/DDBJ whole genome shotgun (WGS) entry which is preliminary data.</text>
</comment>
<accession>A0A8S3Q091</accession>
<dbReference type="Proteomes" id="UP000683360">
    <property type="component" value="Unassembled WGS sequence"/>
</dbReference>
<dbReference type="EMBL" id="CAJPWZ010000293">
    <property type="protein sequence ID" value="CAG2189413.1"/>
    <property type="molecule type" value="Genomic_DNA"/>
</dbReference>
<name>A0A8S3Q091_MYTED</name>
<sequence length="652" mass="73966">MNNEGMTTVYIQDISTSPQCIQQTETDHKNQEETETLADRIKKFFKSILCGNKPELTTNLKVEVSEQDNFQVRMETDKTSNEVNVFVTIPRYFHFQRFESSYAAKCFDAVIFRDLSNPKTTQTSGNHVNNLNVERASKPRDDGHSLTLTCDLIAANLTETQASDETYAPHTHEQSTVELSKDVENLENHVELISELPPSDRRGAKNNINASAQLQLISYHIADATYQNQLPVLDTEYAQCKKYFSDIESESDIKDSEDFCNQQNQRILLQRNATAERVLNDSINLNVIDAVNHTQLLTNMDLYRVGLESEEQRSSIQSDDNTASALTELIKNESDLYSPVTKVHSLSKETCVQSGIPLKKSTFVFKRNTKATQENYAISTKDFKIMKFLRRDFDDIVEIFENQEPYEGKINDLIQILKQLESETSQQIQVNVPFQPSEFDSKLGSSSSLTVDKWTDKVLSQSTNSSERAEFTSFAENKTESLGTTSLGKTNTSILKETNRFSGILTKTEPSENISSTKELTSDSEIRKSISKSRKVSSTHRKSDPMLTSRTKMVDAKVKKTSKYKAPKFNIFTTLDDDKTGISTVLRDDIVRQAMYGWFNNETKIQLQRPSIPWPSMHPLLPYKLRYLDEGLVDTPVVKTSSSPNDSTDETE</sequence>
<reference evidence="2" key="1">
    <citation type="submission" date="2021-03" db="EMBL/GenBank/DDBJ databases">
        <authorList>
            <person name="Bekaert M."/>
        </authorList>
    </citation>
    <scope>NUCLEOTIDE SEQUENCE</scope>
</reference>
<proteinExistence type="predicted"/>
<feature type="region of interest" description="Disordered" evidence="1">
    <location>
        <begin position="506"/>
        <end position="547"/>
    </location>
</feature>
<gene>
    <name evidence="2" type="ORF">MEDL_4809</name>
</gene>
<dbReference type="AlphaFoldDB" id="A0A8S3Q091"/>
<keyword evidence="3" id="KW-1185">Reference proteome</keyword>
<protein>
    <submittedName>
        <fullName evidence="2">Uncharacterized protein</fullName>
    </submittedName>
</protein>
<dbReference type="OrthoDB" id="10448242at2759"/>
<feature type="compositionally biased region" description="Basic residues" evidence="1">
    <location>
        <begin position="529"/>
        <end position="540"/>
    </location>
</feature>
<evidence type="ECO:0000256" key="1">
    <source>
        <dbReference type="SAM" id="MobiDB-lite"/>
    </source>
</evidence>
<organism evidence="2 3">
    <name type="scientific">Mytilus edulis</name>
    <name type="common">Blue mussel</name>
    <dbReference type="NCBI Taxonomy" id="6550"/>
    <lineage>
        <taxon>Eukaryota</taxon>
        <taxon>Metazoa</taxon>
        <taxon>Spiralia</taxon>
        <taxon>Lophotrochozoa</taxon>
        <taxon>Mollusca</taxon>
        <taxon>Bivalvia</taxon>
        <taxon>Autobranchia</taxon>
        <taxon>Pteriomorphia</taxon>
        <taxon>Mytilida</taxon>
        <taxon>Mytiloidea</taxon>
        <taxon>Mytilidae</taxon>
        <taxon>Mytilinae</taxon>
        <taxon>Mytilus</taxon>
    </lineage>
</organism>
<evidence type="ECO:0000313" key="3">
    <source>
        <dbReference type="Proteomes" id="UP000683360"/>
    </source>
</evidence>
<evidence type="ECO:0000313" key="2">
    <source>
        <dbReference type="EMBL" id="CAG2189413.1"/>
    </source>
</evidence>